<feature type="region of interest" description="Disordered" evidence="1">
    <location>
        <begin position="166"/>
        <end position="197"/>
    </location>
</feature>
<evidence type="ECO:0000256" key="1">
    <source>
        <dbReference type="SAM" id="MobiDB-lite"/>
    </source>
</evidence>
<feature type="non-terminal residue" evidence="2">
    <location>
        <position position="1"/>
    </location>
</feature>
<gene>
    <name evidence="2" type="ORF">Tci_479495</name>
</gene>
<comment type="caution">
    <text evidence="2">The sequence shown here is derived from an EMBL/GenBank/DDBJ whole genome shotgun (WGS) entry which is preliminary data.</text>
</comment>
<sequence>NSFEVLKLLENSVEVLKIQKNKLELMKIPKNKLESLKLQENRPVDGLVSLSIKKFTSECVLPRLLKNAELCDSRVPISNPDLLRYHTVGGVLLRDEDRRLYEDMTRLQGLGTYTDDQIMAWFAGASSAGTFTVSVGFWREGARTSLMSSCLDAIILPMCMSTKELQSRHESGSGSGCGAGEDDGSGDDEDAGEDADI</sequence>
<dbReference type="EMBL" id="BKCJ010238267">
    <property type="protein sequence ID" value="GEZ07522.1"/>
    <property type="molecule type" value="Genomic_DNA"/>
</dbReference>
<feature type="compositionally biased region" description="Acidic residues" evidence="1">
    <location>
        <begin position="180"/>
        <end position="197"/>
    </location>
</feature>
<organism evidence="2">
    <name type="scientific">Tanacetum cinerariifolium</name>
    <name type="common">Dalmatian daisy</name>
    <name type="synonym">Chrysanthemum cinerariifolium</name>
    <dbReference type="NCBI Taxonomy" id="118510"/>
    <lineage>
        <taxon>Eukaryota</taxon>
        <taxon>Viridiplantae</taxon>
        <taxon>Streptophyta</taxon>
        <taxon>Embryophyta</taxon>
        <taxon>Tracheophyta</taxon>
        <taxon>Spermatophyta</taxon>
        <taxon>Magnoliopsida</taxon>
        <taxon>eudicotyledons</taxon>
        <taxon>Gunneridae</taxon>
        <taxon>Pentapetalae</taxon>
        <taxon>asterids</taxon>
        <taxon>campanulids</taxon>
        <taxon>Asterales</taxon>
        <taxon>Asteraceae</taxon>
        <taxon>Asteroideae</taxon>
        <taxon>Anthemideae</taxon>
        <taxon>Anthemidinae</taxon>
        <taxon>Tanacetum</taxon>
    </lineage>
</organism>
<protein>
    <submittedName>
        <fullName evidence="2">Uncharacterized protein</fullName>
    </submittedName>
</protein>
<dbReference type="AlphaFoldDB" id="A0A699I3M9"/>
<proteinExistence type="predicted"/>
<reference evidence="2" key="1">
    <citation type="journal article" date="2019" name="Sci. Rep.">
        <title>Draft genome of Tanacetum cinerariifolium, the natural source of mosquito coil.</title>
        <authorList>
            <person name="Yamashiro T."/>
            <person name="Shiraishi A."/>
            <person name="Satake H."/>
            <person name="Nakayama K."/>
        </authorList>
    </citation>
    <scope>NUCLEOTIDE SEQUENCE</scope>
</reference>
<name>A0A699I3M9_TANCI</name>
<accession>A0A699I3M9</accession>
<evidence type="ECO:0000313" key="2">
    <source>
        <dbReference type="EMBL" id="GEZ07522.1"/>
    </source>
</evidence>